<evidence type="ECO:0000313" key="2">
    <source>
        <dbReference type="Proteomes" id="UP000594800"/>
    </source>
</evidence>
<keyword evidence="1" id="KW-0378">Hydrolase</keyword>
<dbReference type="EMBL" id="CP064942">
    <property type="protein sequence ID" value="QPH53370.1"/>
    <property type="molecule type" value="Genomic_DNA"/>
</dbReference>
<dbReference type="KEGG" id="poz:I0K15_16505"/>
<sequence length="217" mass="23863">MIPEITREQLDRLSLERGRPLLVLDADEVLVYFLRHFRVFLDARGWELDLTTYRLDAALKHRGEGRTATREEGLAFIDRFFAEETPQQEAIPGAAEAVARMAERAQVVVLTNLPHHARAARVGNLARHGLAYPVVSNSGGKGPVLAALAERTVAPVVFVDDSKAQIDSAAKHAASVRRLQLIGCDYAAPALPRSEQAERTALNWDEAAPWIRAALDG</sequence>
<dbReference type="Gene3D" id="3.40.50.1000">
    <property type="entry name" value="HAD superfamily/HAD-like"/>
    <property type="match status" value="1"/>
</dbReference>
<protein>
    <submittedName>
        <fullName evidence="1">HAD family hydrolase</fullName>
    </submittedName>
</protein>
<dbReference type="SUPFAM" id="SSF56784">
    <property type="entry name" value="HAD-like"/>
    <property type="match status" value="1"/>
</dbReference>
<dbReference type="RefSeq" id="WP_196102580.1">
    <property type="nucleotide sequence ID" value="NZ_CP064942.1"/>
</dbReference>
<dbReference type="GO" id="GO:0016787">
    <property type="term" value="F:hydrolase activity"/>
    <property type="evidence" value="ECO:0007669"/>
    <property type="project" value="UniProtKB-KW"/>
</dbReference>
<dbReference type="InterPro" id="IPR023214">
    <property type="entry name" value="HAD_sf"/>
</dbReference>
<evidence type="ECO:0000313" key="1">
    <source>
        <dbReference type="EMBL" id="QPH53370.1"/>
    </source>
</evidence>
<proteinExistence type="predicted"/>
<gene>
    <name evidence="1" type="ORF">I0K15_16505</name>
</gene>
<keyword evidence="2" id="KW-1185">Reference proteome</keyword>
<dbReference type="Proteomes" id="UP000594800">
    <property type="component" value="Chromosome"/>
</dbReference>
<organism evidence="1 2">
    <name type="scientific">Pontivivens ytuae</name>
    <dbReference type="NCBI Taxonomy" id="2789856"/>
    <lineage>
        <taxon>Bacteria</taxon>
        <taxon>Pseudomonadati</taxon>
        <taxon>Pseudomonadota</taxon>
        <taxon>Alphaproteobacteria</taxon>
        <taxon>Rhodobacterales</taxon>
        <taxon>Paracoccaceae</taxon>
        <taxon>Pontivivens</taxon>
    </lineage>
</organism>
<accession>A0A7S9LRF5</accession>
<name>A0A7S9LRF5_9RHOB</name>
<dbReference type="AlphaFoldDB" id="A0A7S9LRF5"/>
<reference evidence="1 2" key="1">
    <citation type="submission" date="2020-11" db="EMBL/GenBank/DDBJ databases">
        <title>Description of Pontivivens ytuae sp. nov. isolated from deep sea sediment of Mariana Trench.</title>
        <authorList>
            <person name="Wang Z."/>
            <person name="Sun Q.-L."/>
            <person name="Xu X.-D."/>
            <person name="Tang Y.-Z."/>
            <person name="Zhang J."/>
        </authorList>
    </citation>
    <scope>NUCLEOTIDE SEQUENCE [LARGE SCALE GENOMIC DNA]</scope>
    <source>
        <strain evidence="1 2">MT2928</strain>
    </source>
</reference>
<dbReference type="InterPro" id="IPR036412">
    <property type="entry name" value="HAD-like_sf"/>
</dbReference>